<evidence type="ECO:0000313" key="2">
    <source>
        <dbReference type="EMBL" id="KAG7337081.1"/>
    </source>
</evidence>
<keyword evidence="3" id="KW-1185">Reference proteome</keyword>
<feature type="compositionally biased region" description="Basic and acidic residues" evidence="1">
    <location>
        <begin position="231"/>
        <end position="240"/>
    </location>
</feature>
<comment type="caution">
    <text evidence="2">The sequence shown here is derived from an EMBL/GenBank/DDBJ whole genome shotgun (WGS) entry which is preliminary data.</text>
</comment>
<accession>A0A9K3K5Y5</accession>
<reference evidence="2" key="1">
    <citation type="journal article" date="2021" name="Sci. Rep.">
        <title>Diploid genomic architecture of Nitzschia inconspicua, an elite biomass production diatom.</title>
        <authorList>
            <person name="Oliver A."/>
            <person name="Podell S."/>
            <person name="Pinowska A."/>
            <person name="Traller J.C."/>
            <person name="Smith S.R."/>
            <person name="McClure R."/>
            <person name="Beliaev A."/>
            <person name="Bohutskyi P."/>
            <person name="Hill E.A."/>
            <person name="Rabines A."/>
            <person name="Zheng H."/>
            <person name="Allen L.Z."/>
            <person name="Kuo A."/>
            <person name="Grigoriev I.V."/>
            <person name="Allen A.E."/>
            <person name="Hazlebeck D."/>
            <person name="Allen E.E."/>
        </authorList>
    </citation>
    <scope>NUCLEOTIDE SEQUENCE</scope>
    <source>
        <strain evidence="2">Hildebrandi</strain>
    </source>
</reference>
<gene>
    <name evidence="2" type="ORF">IV203_011100</name>
</gene>
<dbReference type="Proteomes" id="UP000693970">
    <property type="component" value="Unassembled WGS sequence"/>
</dbReference>
<proteinExistence type="predicted"/>
<protein>
    <submittedName>
        <fullName evidence="2">Tripeptidyl-peptidase II</fullName>
    </submittedName>
</protein>
<evidence type="ECO:0000256" key="1">
    <source>
        <dbReference type="SAM" id="MobiDB-lite"/>
    </source>
</evidence>
<feature type="region of interest" description="Disordered" evidence="1">
    <location>
        <begin position="215"/>
        <end position="240"/>
    </location>
</feature>
<name>A0A9K3K5Y5_9STRA</name>
<reference evidence="2" key="2">
    <citation type="submission" date="2021-04" db="EMBL/GenBank/DDBJ databases">
        <authorList>
            <person name="Podell S."/>
        </authorList>
    </citation>
    <scope>NUCLEOTIDE SEQUENCE</scope>
    <source>
        <strain evidence="2">Hildebrandi</strain>
    </source>
</reference>
<evidence type="ECO:0000313" key="3">
    <source>
        <dbReference type="Proteomes" id="UP000693970"/>
    </source>
</evidence>
<sequence>MAVANDDPWRCRYHHGKGGGRGGQPPRQCYIYQVKGLSGRLLKLKKSWWKSIPSSKKEEDSGKKEGRLFPPPLPTVKLGIKPAFELFPSSLINRVKAYRKKIFDQECNAYIANVQKELAAWQDKFVAGSKKPTPDDIRTSEDLQAKLDILMDKEWESEDPGGEDVEKATTGGLFKERQYGTISTVDQYNYGVNFYDDATVLSMWGLYPSWNSCGSHCGSGRRSRSKWGRARRTDRLDQDW</sequence>
<dbReference type="OrthoDB" id="10256524at2759"/>
<dbReference type="EMBL" id="JAGRRH010000096">
    <property type="protein sequence ID" value="KAG7337081.1"/>
    <property type="molecule type" value="Genomic_DNA"/>
</dbReference>
<dbReference type="AlphaFoldDB" id="A0A9K3K5Y5"/>
<organism evidence="2 3">
    <name type="scientific">Nitzschia inconspicua</name>
    <dbReference type="NCBI Taxonomy" id="303405"/>
    <lineage>
        <taxon>Eukaryota</taxon>
        <taxon>Sar</taxon>
        <taxon>Stramenopiles</taxon>
        <taxon>Ochrophyta</taxon>
        <taxon>Bacillariophyta</taxon>
        <taxon>Bacillariophyceae</taxon>
        <taxon>Bacillariophycidae</taxon>
        <taxon>Bacillariales</taxon>
        <taxon>Bacillariaceae</taxon>
        <taxon>Nitzschia</taxon>
    </lineage>
</organism>
<feature type="compositionally biased region" description="Basic residues" evidence="1">
    <location>
        <begin position="219"/>
        <end position="230"/>
    </location>
</feature>